<dbReference type="CDD" id="cd01038">
    <property type="entry name" value="Endonuclease_DUF559"/>
    <property type="match status" value="1"/>
</dbReference>
<dbReference type="InterPro" id="IPR011335">
    <property type="entry name" value="Restrct_endonuc-II-like"/>
</dbReference>
<protein>
    <submittedName>
        <fullName evidence="2">Endonuclease domain-containing protein</fullName>
    </submittedName>
</protein>
<dbReference type="InterPro" id="IPR007569">
    <property type="entry name" value="DUF559"/>
</dbReference>
<evidence type="ECO:0000313" key="2">
    <source>
        <dbReference type="EMBL" id="MBJ6726499.1"/>
    </source>
</evidence>
<proteinExistence type="predicted"/>
<evidence type="ECO:0000313" key="3">
    <source>
        <dbReference type="Proteomes" id="UP000636888"/>
    </source>
</evidence>
<dbReference type="PANTHER" id="PTHR38590:SF1">
    <property type="entry name" value="BLL0828 PROTEIN"/>
    <property type="match status" value="1"/>
</dbReference>
<accession>A0A8J7M0S9</accession>
<dbReference type="RefSeq" id="WP_199385413.1">
    <property type="nucleotide sequence ID" value="NZ_JAEMHM010000014.1"/>
</dbReference>
<organism evidence="2 3">
    <name type="scientific">Geomesophilobacter sediminis</name>
    <dbReference type="NCBI Taxonomy" id="2798584"/>
    <lineage>
        <taxon>Bacteria</taxon>
        <taxon>Pseudomonadati</taxon>
        <taxon>Thermodesulfobacteriota</taxon>
        <taxon>Desulfuromonadia</taxon>
        <taxon>Geobacterales</taxon>
        <taxon>Geobacteraceae</taxon>
        <taxon>Geomesophilobacter</taxon>
    </lineage>
</organism>
<reference evidence="2" key="1">
    <citation type="submission" date="2020-12" db="EMBL/GenBank/DDBJ databases">
        <title>Geomonas sp. Red875, isolated from river sediment.</title>
        <authorList>
            <person name="Xu Z."/>
            <person name="Zhang Z."/>
            <person name="Masuda Y."/>
            <person name="Itoh H."/>
            <person name="Senoo K."/>
        </authorList>
    </citation>
    <scope>NUCLEOTIDE SEQUENCE</scope>
    <source>
        <strain evidence="2">Red875</strain>
    </source>
</reference>
<comment type="caution">
    <text evidence="2">The sequence shown here is derived from an EMBL/GenBank/DDBJ whole genome shotgun (WGS) entry which is preliminary data.</text>
</comment>
<dbReference type="EMBL" id="JAEMHM010000014">
    <property type="protein sequence ID" value="MBJ6726499.1"/>
    <property type="molecule type" value="Genomic_DNA"/>
</dbReference>
<name>A0A8J7M0S9_9BACT</name>
<sequence>MKPYGSNLKRLARQLRNEMTDAERSIWLRIRDKQIAGAQFYRQKPLLGFIADFYCPKANLVIELDGSQHQEPSHLQTDELRDQAMANEGLLVLRFDDRQALLETDAVVERILQVVLERMNRLEN</sequence>
<dbReference type="AlphaFoldDB" id="A0A8J7M0S9"/>
<dbReference type="GO" id="GO:0004519">
    <property type="term" value="F:endonuclease activity"/>
    <property type="evidence" value="ECO:0007669"/>
    <property type="project" value="UniProtKB-KW"/>
</dbReference>
<dbReference type="Proteomes" id="UP000636888">
    <property type="component" value="Unassembled WGS sequence"/>
</dbReference>
<keyword evidence="2" id="KW-0378">Hydrolase</keyword>
<dbReference type="InterPro" id="IPR047216">
    <property type="entry name" value="Endonuclease_DUF559_bact"/>
</dbReference>
<dbReference type="SUPFAM" id="SSF52980">
    <property type="entry name" value="Restriction endonuclease-like"/>
    <property type="match status" value="1"/>
</dbReference>
<feature type="domain" description="DUF559" evidence="1">
    <location>
        <begin position="7"/>
        <end position="115"/>
    </location>
</feature>
<keyword evidence="3" id="KW-1185">Reference proteome</keyword>
<dbReference type="Pfam" id="PF04480">
    <property type="entry name" value="DUF559"/>
    <property type="match status" value="1"/>
</dbReference>
<keyword evidence="2" id="KW-0540">Nuclease</keyword>
<dbReference type="Gene3D" id="3.40.960.10">
    <property type="entry name" value="VSR Endonuclease"/>
    <property type="match status" value="1"/>
</dbReference>
<gene>
    <name evidence="2" type="ORF">JFN93_17445</name>
</gene>
<keyword evidence="2" id="KW-0255">Endonuclease</keyword>
<evidence type="ECO:0000259" key="1">
    <source>
        <dbReference type="Pfam" id="PF04480"/>
    </source>
</evidence>
<dbReference type="PANTHER" id="PTHR38590">
    <property type="entry name" value="BLL0828 PROTEIN"/>
    <property type="match status" value="1"/>
</dbReference>